<dbReference type="InterPro" id="IPR001932">
    <property type="entry name" value="PPM-type_phosphatase-like_dom"/>
</dbReference>
<dbReference type="GeneID" id="9615966"/>
<dbReference type="Proteomes" id="UP000001058">
    <property type="component" value="Unassembled WGS sequence"/>
</dbReference>
<feature type="domain" description="PPM-type phosphatase" evidence="1">
    <location>
        <begin position="1"/>
        <end position="106"/>
    </location>
</feature>
<sequence>NAGDSRAVLSRRGTAVRLTDDHKPHLPAEKARVEAAGGRVDFQRCWRVIVEPREGRLGSGLAEPRRFVECEPDVRRVVPQPGDNLVVLGSDGLWDVLSDQEAVNCA</sequence>
<keyword evidence="3" id="KW-1185">Reference proteome</keyword>
<evidence type="ECO:0000259" key="1">
    <source>
        <dbReference type="PROSITE" id="PS51746"/>
    </source>
</evidence>
<dbReference type="EMBL" id="GL378347">
    <property type="protein sequence ID" value="EFJ47080.1"/>
    <property type="molecule type" value="Genomic_DNA"/>
</dbReference>
<feature type="non-terminal residue" evidence="2">
    <location>
        <position position="106"/>
    </location>
</feature>
<dbReference type="CDD" id="cd00143">
    <property type="entry name" value="PP2Cc"/>
    <property type="match status" value="1"/>
</dbReference>
<dbReference type="KEGG" id="vcn:VOLCADRAFT_33640"/>
<evidence type="ECO:0000313" key="2">
    <source>
        <dbReference type="EMBL" id="EFJ47080.1"/>
    </source>
</evidence>
<dbReference type="Pfam" id="PF00481">
    <property type="entry name" value="PP2C"/>
    <property type="match status" value="1"/>
</dbReference>
<dbReference type="Gene3D" id="3.60.40.10">
    <property type="entry name" value="PPM-type phosphatase domain"/>
    <property type="match status" value="1"/>
</dbReference>
<dbReference type="InParanoid" id="D8TZV0"/>
<accession>D8TZV0</accession>
<dbReference type="GO" id="GO:0004722">
    <property type="term" value="F:protein serine/threonine phosphatase activity"/>
    <property type="evidence" value="ECO:0007669"/>
    <property type="project" value="InterPro"/>
</dbReference>
<gene>
    <name evidence="2" type="ORF">VOLCADRAFT_33640</name>
</gene>
<dbReference type="InterPro" id="IPR036457">
    <property type="entry name" value="PPM-type-like_dom_sf"/>
</dbReference>
<name>D8TZV0_VOLCA</name>
<organism evidence="3">
    <name type="scientific">Volvox carteri f. nagariensis</name>
    <dbReference type="NCBI Taxonomy" id="3068"/>
    <lineage>
        <taxon>Eukaryota</taxon>
        <taxon>Viridiplantae</taxon>
        <taxon>Chlorophyta</taxon>
        <taxon>core chlorophytes</taxon>
        <taxon>Chlorophyceae</taxon>
        <taxon>CS clade</taxon>
        <taxon>Chlamydomonadales</taxon>
        <taxon>Volvocaceae</taxon>
        <taxon>Volvox</taxon>
    </lineage>
</organism>
<feature type="non-terminal residue" evidence="2">
    <location>
        <position position="1"/>
    </location>
</feature>
<dbReference type="SUPFAM" id="SSF81606">
    <property type="entry name" value="PP2C-like"/>
    <property type="match status" value="1"/>
</dbReference>
<dbReference type="eggNOG" id="KOG0698">
    <property type="taxonomic scope" value="Eukaryota"/>
</dbReference>
<evidence type="ECO:0000313" key="3">
    <source>
        <dbReference type="Proteomes" id="UP000001058"/>
    </source>
</evidence>
<protein>
    <recommendedName>
        <fullName evidence="1">PPM-type phosphatase domain-containing protein</fullName>
    </recommendedName>
</protein>
<dbReference type="AlphaFoldDB" id="D8TZV0"/>
<dbReference type="InterPro" id="IPR015655">
    <property type="entry name" value="PP2C"/>
</dbReference>
<dbReference type="PROSITE" id="PS51746">
    <property type="entry name" value="PPM_2"/>
    <property type="match status" value="1"/>
</dbReference>
<dbReference type="RefSeq" id="XP_002951975.1">
    <property type="nucleotide sequence ID" value="XM_002951929.1"/>
</dbReference>
<dbReference type="PANTHER" id="PTHR47992">
    <property type="entry name" value="PROTEIN PHOSPHATASE"/>
    <property type="match status" value="1"/>
</dbReference>
<proteinExistence type="predicted"/>
<reference evidence="2 3" key="1">
    <citation type="journal article" date="2010" name="Science">
        <title>Genomic analysis of organismal complexity in the multicellular green alga Volvox carteri.</title>
        <authorList>
            <person name="Prochnik S.E."/>
            <person name="Umen J."/>
            <person name="Nedelcu A.M."/>
            <person name="Hallmann A."/>
            <person name="Miller S.M."/>
            <person name="Nishii I."/>
            <person name="Ferris P."/>
            <person name="Kuo A."/>
            <person name="Mitros T."/>
            <person name="Fritz-Laylin L.K."/>
            <person name="Hellsten U."/>
            <person name="Chapman J."/>
            <person name="Simakov O."/>
            <person name="Rensing S.A."/>
            <person name="Terry A."/>
            <person name="Pangilinan J."/>
            <person name="Kapitonov V."/>
            <person name="Jurka J."/>
            <person name="Salamov A."/>
            <person name="Shapiro H."/>
            <person name="Schmutz J."/>
            <person name="Grimwood J."/>
            <person name="Lindquist E."/>
            <person name="Lucas S."/>
            <person name="Grigoriev I.V."/>
            <person name="Schmitt R."/>
            <person name="Kirk D."/>
            <person name="Rokhsar D.S."/>
        </authorList>
    </citation>
    <scope>NUCLEOTIDE SEQUENCE [LARGE SCALE GENOMIC DNA]</scope>
    <source>
        <strain evidence="3">f. Nagariensis / Eve</strain>
    </source>
</reference>
<dbReference type="OrthoDB" id="10264738at2759"/>